<reference evidence="7 8" key="1">
    <citation type="submission" date="2019-10" db="EMBL/GenBank/DDBJ databases">
        <title>Assembly and Annotation for the nematode Trichostrongylus colubriformis.</title>
        <authorList>
            <person name="Martin J."/>
        </authorList>
    </citation>
    <scope>NUCLEOTIDE SEQUENCE [LARGE SCALE GENOMIC DNA]</scope>
    <source>
        <strain evidence="7">G859</strain>
        <tissue evidence="7">Whole worm</tissue>
    </source>
</reference>
<evidence type="ECO:0000256" key="2">
    <source>
        <dbReference type="ARBA" id="ARBA00022692"/>
    </source>
</evidence>
<evidence type="ECO:0000313" key="7">
    <source>
        <dbReference type="EMBL" id="KAK5971295.1"/>
    </source>
</evidence>
<gene>
    <name evidence="7" type="ORF">GCK32_018485</name>
</gene>
<evidence type="ECO:0000256" key="1">
    <source>
        <dbReference type="ARBA" id="ARBA00004370"/>
    </source>
</evidence>
<feature type="transmembrane region" description="Helical" evidence="5">
    <location>
        <begin position="102"/>
        <end position="127"/>
    </location>
</feature>
<feature type="transmembrane region" description="Helical" evidence="5">
    <location>
        <begin position="57"/>
        <end position="82"/>
    </location>
</feature>
<sequence length="199" mass="22912">TSHETFPFRVKRLRKSSSYRLLLFLTMTDFLHGVTTLPYTIYLTVNWDPIYIDMDPYFVLILGTPLVAQLKINLMLTIAIAFERVMALLCPMAYRKMPSSKYATICLLIGCILGTVDIVLEFVLTPFDRSPECGAFGCFIDRQFRHYWGISNMVLGFVVIILITIIIAKLRFMHKESQKENNNQHTANKFSQVLSILKC</sequence>
<dbReference type="Pfam" id="PF10316">
    <property type="entry name" value="7TM_GPCR_Srbc"/>
    <property type="match status" value="1"/>
</dbReference>
<dbReference type="PROSITE" id="PS50262">
    <property type="entry name" value="G_PROTEIN_RECEP_F1_2"/>
    <property type="match status" value="1"/>
</dbReference>
<evidence type="ECO:0000256" key="4">
    <source>
        <dbReference type="ARBA" id="ARBA00023136"/>
    </source>
</evidence>
<organism evidence="7 8">
    <name type="scientific">Trichostrongylus colubriformis</name>
    <name type="common">Black scour worm</name>
    <dbReference type="NCBI Taxonomy" id="6319"/>
    <lineage>
        <taxon>Eukaryota</taxon>
        <taxon>Metazoa</taxon>
        <taxon>Ecdysozoa</taxon>
        <taxon>Nematoda</taxon>
        <taxon>Chromadorea</taxon>
        <taxon>Rhabditida</taxon>
        <taxon>Rhabditina</taxon>
        <taxon>Rhabditomorpha</taxon>
        <taxon>Strongyloidea</taxon>
        <taxon>Trichostrongylidae</taxon>
        <taxon>Trichostrongylus</taxon>
    </lineage>
</organism>
<accession>A0AAN8F181</accession>
<evidence type="ECO:0000313" key="8">
    <source>
        <dbReference type="Proteomes" id="UP001331761"/>
    </source>
</evidence>
<evidence type="ECO:0000256" key="5">
    <source>
        <dbReference type="SAM" id="Phobius"/>
    </source>
</evidence>
<dbReference type="GO" id="GO:0016020">
    <property type="term" value="C:membrane"/>
    <property type="evidence" value="ECO:0007669"/>
    <property type="project" value="UniProtKB-SubCell"/>
</dbReference>
<keyword evidence="3 5" id="KW-1133">Transmembrane helix</keyword>
<dbReference type="Proteomes" id="UP001331761">
    <property type="component" value="Unassembled WGS sequence"/>
</dbReference>
<dbReference type="InterPro" id="IPR052322">
    <property type="entry name" value="Mito_rRNA_Mtase_NSUN4"/>
</dbReference>
<dbReference type="CDD" id="cd00637">
    <property type="entry name" value="7tm_classA_rhodopsin-like"/>
    <property type="match status" value="1"/>
</dbReference>
<dbReference type="InterPro" id="IPR019420">
    <property type="entry name" value="7TM_GPCR_serpentine_rcpt_Srbc"/>
</dbReference>
<dbReference type="InterPro" id="IPR017452">
    <property type="entry name" value="GPCR_Rhodpsn_7TM"/>
</dbReference>
<keyword evidence="4 5" id="KW-0472">Membrane</keyword>
<feature type="transmembrane region" description="Helical" evidence="5">
    <location>
        <begin position="147"/>
        <end position="168"/>
    </location>
</feature>
<dbReference type="AlphaFoldDB" id="A0AAN8F181"/>
<keyword evidence="8" id="KW-1185">Reference proteome</keyword>
<feature type="transmembrane region" description="Helical" evidence="5">
    <location>
        <begin position="21"/>
        <end position="45"/>
    </location>
</feature>
<keyword evidence="2 5" id="KW-0812">Transmembrane</keyword>
<proteinExistence type="predicted"/>
<comment type="caution">
    <text evidence="7">The sequence shown here is derived from an EMBL/GenBank/DDBJ whole genome shotgun (WGS) entry which is preliminary data.</text>
</comment>
<comment type="subcellular location">
    <subcellularLocation>
        <location evidence="1">Membrane</location>
    </subcellularLocation>
</comment>
<feature type="non-terminal residue" evidence="7">
    <location>
        <position position="1"/>
    </location>
</feature>
<dbReference type="PANTHER" id="PTHR46955">
    <property type="entry name" value="PROTEIN CBG01349-RELATED"/>
    <property type="match status" value="1"/>
</dbReference>
<protein>
    <recommendedName>
        <fullName evidence="6">G-protein coupled receptors family 1 profile domain-containing protein</fullName>
    </recommendedName>
</protein>
<feature type="domain" description="G-protein coupled receptors family 1 profile" evidence="6">
    <location>
        <begin position="1"/>
        <end position="199"/>
    </location>
</feature>
<evidence type="ECO:0000259" key="6">
    <source>
        <dbReference type="PROSITE" id="PS50262"/>
    </source>
</evidence>
<evidence type="ECO:0000256" key="3">
    <source>
        <dbReference type="ARBA" id="ARBA00022989"/>
    </source>
</evidence>
<dbReference type="SUPFAM" id="SSF81321">
    <property type="entry name" value="Family A G protein-coupled receptor-like"/>
    <property type="match status" value="1"/>
</dbReference>
<name>A0AAN8F181_TRICO</name>
<dbReference type="PANTHER" id="PTHR46955:SF3">
    <property type="entry name" value="G_PROTEIN_RECEP_F1_2 DOMAIN-CONTAINING PROTEIN"/>
    <property type="match status" value="1"/>
</dbReference>
<dbReference type="EMBL" id="WIXE01017968">
    <property type="protein sequence ID" value="KAK5971295.1"/>
    <property type="molecule type" value="Genomic_DNA"/>
</dbReference>
<dbReference type="Gene3D" id="1.20.1070.10">
    <property type="entry name" value="Rhodopsin 7-helix transmembrane proteins"/>
    <property type="match status" value="1"/>
</dbReference>